<sequence>MRVLKFLRFDLLGCVLCLPTAAFAKSLPIPPTYQAAQSADANMKADLKRGYTVPYVSTIGRDKTMEPYTRTDESNPLYDAFRDMPETIPAAAQALAYKIGELKMREMRALAEKELGADFDQRTFHDTILNMGSVPLTTFEREMRAHIAAEKTHVAAKTASGK</sequence>
<dbReference type="RefSeq" id="WP_232037160.1">
    <property type="nucleotide sequence ID" value="NZ_AP018828.1"/>
</dbReference>
<name>A0A3G9G324_9CAUL</name>
<reference evidence="3" key="2">
    <citation type="journal article" date="2017" name="Plant Physiol. Biochem.">
        <title>Differential oxidative and antioxidative response of duckweed Lemna minor toward plant growth promoting/inhibiting bacteria.</title>
        <authorList>
            <person name="Ishizawa H."/>
            <person name="Kuroda M."/>
            <person name="Morikawa M."/>
            <person name="Ike M."/>
        </authorList>
    </citation>
    <scope>NUCLEOTIDE SEQUENCE [LARGE SCALE GENOMIC DNA]</scope>
    <source>
        <strain evidence="3">M6</strain>
    </source>
</reference>
<gene>
    <name evidence="2" type="ORF">EM6_2338</name>
</gene>
<accession>A0A3G9G324</accession>
<proteinExistence type="predicted"/>
<organism evidence="2 3">
    <name type="scientific">Asticcacaulis excentricus</name>
    <dbReference type="NCBI Taxonomy" id="78587"/>
    <lineage>
        <taxon>Bacteria</taxon>
        <taxon>Pseudomonadati</taxon>
        <taxon>Pseudomonadota</taxon>
        <taxon>Alphaproteobacteria</taxon>
        <taxon>Caulobacterales</taxon>
        <taxon>Caulobacteraceae</taxon>
        <taxon>Asticcacaulis</taxon>
    </lineage>
</organism>
<feature type="chain" id="PRO_5018306255" description="DUF4168 domain-containing protein" evidence="1">
    <location>
        <begin position="25"/>
        <end position="162"/>
    </location>
</feature>
<dbReference type="PANTHER" id="PTHR33361">
    <property type="entry name" value="GLR0591 PROTEIN"/>
    <property type="match status" value="1"/>
</dbReference>
<dbReference type="AlphaFoldDB" id="A0A3G9G324"/>
<evidence type="ECO:0008006" key="4">
    <source>
        <dbReference type="Google" id="ProtNLM"/>
    </source>
</evidence>
<keyword evidence="1" id="KW-0732">Signal</keyword>
<feature type="signal peptide" evidence="1">
    <location>
        <begin position="1"/>
        <end position="24"/>
    </location>
</feature>
<evidence type="ECO:0000256" key="1">
    <source>
        <dbReference type="SAM" id="SignalP"/>
    </source>
</evidence>
<reference evidence="3" key="1">
    <citation type="journal article" date="2017" name="Biotechnol. Biofuels">
        <title>Evaluation of environmental bacterial communities as a factor affecting the growth of duckweed Lemna minor.</title>
        <authorList>
            <person name="Ishizawa H."/>
            <person name="Kuroda M."/>
            <person name="Morikawa M."/>
            <person name="Ike M."/>
        </authorList>
    </citation>
    <scope>NUCLEOTIDE SEQUENCE [LARGE SCALE GENOMIC DNA]</scope>
    <source>
        <strain evidence="3">M6</strain>
    </source>
</reference>
<dbReference type="PANTHER" id="PTHR33361:SF2">
    <property type="entry name" value="DUF885 DOMAIN-CONTAINING PROTEIN"/>
    <property type="match status" value="1"/>
</dbReference>
<dbReference type="EMBL" id="AP018828">
    <property type="protein sequence ID" value="BBF81730.1"/>
    <property type="molecule type" value="Genomic_DNA"/>
</dbReference>
<evidence type="ECO:0000313" key="3">
    <source>
        <dbReference type="Proteomes" id="UP000278756"/>
    </source>
</evidence>
<dbReference type="Proteomes" id="UP000278756">
    <property type="component" value="Chromosome 2"/>
</dbReference>
<dbReference type="InterPro" id="IPR010281">
    <property type="entry name" value="DUF885"/>
</dbReference>
<protein>
    <recommendedName>
        <fullName evidence="4">DUF4168 domain-containing protein</fullName>
    </recommendedName>
</protein>
<evidence type="ECO:0000313" key="2">
    <source>
        <dbReference type="EMBL" id="BBF81730.1"/>
    </source>
</evidence>
<dbReference type="Pfam" id="PF05960">
    <property type="entry name" value="DUF885"/>
    <property type="match status" value="1"/>
</dbReference>